<dbReference type="InterPro" id="IPR007349">
    <property type="entry name" value="DUF418"/>
</dbReference>
<reference evidence="2 3" key="1">
    <citation type="submission" date="2020-08" db="EMBL/GenBank/DDBJ databases">
        <title>Croceimicrobium hydrocarbonivorans gen. nov., sp. nov., a novel marine bacterium isolated from a bacterial consortium that degrades polyethylene terephthalate.</title>
        <authorList>
            <person name="Liu R."/>
        </authorList>
    </citation>
    <scope>NUCLEOTIDE SEQUENCE [LARGE SCALE GENOMIC DNA]</scope>
    <source>
        <strain evidence="2 3">A20-9</strain>
    </source>
</reference>
<evidence type="ECO:0000259" key="1">
    <source>
        <dbReference type="Pfam" id="PF04235"/>
    </source>
</evidence>
<dbReference type="EMBL" id="CP060139">
    <property type="protein sequence ID" value="QNR26090.1"/>
    <property type="molecule type" value="Genomic_DNA"/>
</dbReference>
<dbReference type="Pfam" id="PF04235">
    <property type="entry name" value="DUF418"/>
    <property type="match status" value="1"/>
</dbReference>
<dbReference type="InterPro" id="IPR052529">
    <property type="entry name" value="Bact_Transport_Assoc"/>
</dbReference>
<name>A0A7H0VK42_9FLAO</name>
<proteinExistence type="predicted"/>
<gene>
    <name evidence="2" type="ORF">H4K34_15880</name>
</gene>
<organism evidence="2 3">
    <name type="scientific">Croceimicrobium hydrocarbonivorans</name>
    <dbReference type="NCBI Taxonomy" id="2761580"/>
    <lineage>
        <taxon>Bacteria</taxon>
        <taxon>Pseudomonadati</taxon>
        <taxon>Bacteroidota</taxon>
        <taxon>Flavobacteriia</taxon>
        <taxon>Flavobacteriales</taxon>
        <taxon>Owenweeksiaceae</taxon>
        <taxon>Croceimicrobium</taxon>
    </lineage>
</organism>
<feature type="domain" description="DUF418" evidence="1">
    <location>
        <begin position="24"/>
        <end position="60"/>
    </location>
</feature>
<protein>
    <submittedName>
        <fullName evidence="2">DUF418 domain-containing protein</fullName>
    </submittedName>
</protein>
<dbReference type="Proteomes" id="UP000516305">
    <property type="component" value="Chromosome"/>
</dbReference>
<dbReference type="PANTHER" id="PTHR30590">
    <property type="entry name" value="INNER MEMBRANE PROTEIN"/>
    <property type="match status" value="1"/>
</dbReference>
<keyword evidence="3" id="KW-1185">Reference proteome</keyword>
<dbReference type="KEGG" id="chyd:H4K34_15880"/>
<dbReference type="PANTHER" id="PTHR30590:SF2">
    <property type="entry name" value="INNER MEMBRANE PROTEIN"/>
    <property type="match status" value="1"/>
</dbReference>
<evidence type="ECO:0000313" key="2">
    <source>
        <dbReference type="EMBL" id="QNR26090.1"/>
    </source>
</evidence>
<evidence type="ECO:0000313" key="3">
    <source>
        <dbReference type="Proteomes" id="UP000516305"/>
    </source>
</evidence>
<accession>A0A7H0VK42</accession>
<dbReference type="AlphaFoldDB" id="A0A7H0VK42"/>
<sequence length="66" mass="7966">MVRLVKINSRSTRLLGKPFLKQKLKICNIIWVLQLVLSFLCLRKFQQGPLEWVWRKLTYSNFDRSN</sequence>